<reference evidence="2" key="1">
    <citation type="journal article" date="2022" name="Mol. Ecol. Resour.">
        <title>The genomes of chicory, endive, great burdock and yacon provide insights into Asteraceae palaeo-polyploidization history and plant inulin production.</title>
        <authorList>
            <person name="Fan W."/>
            <person name="Wang S."/>
            <person name="Wang H."/>
            <person name="Wang A."/>
            <person name="Jiang F."/>
            <person name="Liu H."/>
            <person name="Zhao H."/>
            <person name="Xu D."/>
            <person name="Zhang Y."/>
        </authorList>
    </citation>
    <scope>NUCLEOTIDE SEQUENCE [LARGE SCALE GENOMIC DNA]</scope>
    <source>
        <strain evidence="2">cv. Niubang</strain>
    </source>
</reference>
<name>A0ACB9FLQ9_ARCLA</name>
<gene>
    <name evidence="1" type="ORF">L6452_02905</name>
</gene>
<proteinExistence type="predicted"/>
<accession>A0ACB9FLQ9</accession>
<keyword evidence="2" id="KW-1185">Reference proteome</keyword>
<organism evidence="1 2">
    <name type="scientific">Arctium lappa</name>
    <name type="common">Greater burdock</name>
    <name type="synonym">Lappa major</name>
    <dbReference type="NCBI Taxonomy" id="4217"/>
    <lineage>
        <taxon>Eukaryota</taxon>
        <taxon>Viridiplantae</taxon>
        <taxon>Streptophyta</taxon>
        <taxon>Embryophyta</taxon>
        <taxon>Tracheophyta</taxon>
        <taxon>Spermatophyta</taxon>
        <taxon>Magnoliopsida</taxon>
        <taxon>eudicotyledons</taxon>
        <taxon>Gunneridae</taxon>
        <taxon>Pentapetalae</taxon>
        <taxon>asterids</taxon>
        <taxon>campanulids</taxon>
        <taxon>Asterales</taxon>
        <taxon>Asteraceae</taxon>
        <taxon>Carduoideae</taxon>
        <taxon>Cardueae</taxon>
        <taxon>Arctiinae</taxon>
        <taxon>Arctium</taxon>
    </lineage>
</organism>
<protein>
    <submittedName>
        <fullName evidence="1">Uncharacterized protein</fullName>
    </submittedName>
</protein>
<evidence type="ECO:0000313" key="1">
    <source>
        <dbReference type="EMBL" id="KAI3771738.1"/>
    </source>
</evidence>
<comment type="caution">
    <text evidence="1">The sequence shown here is derived from an EMBL/GenBank/DDBJ whole genome shotgun (WGS) entry which is preliminary data.</text>
</comment>
<sequence length="91" mass="10482">MILVQRTEIGEFSGKLIRCRDYSEIGDFSDNIVPYDDDDDGRRGVRGKTMGMRREKEILKDDFFKSILHLTLLQILCVLTVLKNATGDEKE</sequence>
<reference evidence="1 2" key="2">
    <citation type="journal article" date="2022" name="Mol. Ecol. Resour.">
        <title>The genomes of chicory, endive, great burdock and yacon provide insights into Asteraceae paleo-polyploidization history and plant inulin production.</title>
        <authorList>
            <person name="Fan W."/>
            <person name="Wang S."/>
            <person name="Wang H."/>
            <person name="Wang A."/>
            <person name="Jiang F."/>
            <person name="Liu H."/>
            <person name="Zhao H."/>
            <person name="Xu D."/>
            <person name="Zhang Y."/>
        </authorList>
    </citation>
    <scope>NUCLEOTIDE SEQUENCE [LARGE SCALE GENOMIC DNA]</scope>
    <source>
        <strain evidence="2">cv. Niubang</strain>
    </source>
</reference>
<evidence type="ECO:0000313" key="2">
    <source>
        <dbReference type="Proteomes" id="UP001055879"/>
    </source>
</evidence>
<dbReference type="Proteomes" id="UP001055879">
    <property type="component" value="Linkage Group LG01"/>
</dbReference>
<dbReference type="EMBL" id="CM042047">
    <property type="protein sequence ID" value="KAI3771738.1"/>
    <property type="molecule type" value="Genomic_DNA"/>
</dbReference>